<dbReference type="Proteomes" id="UP000019434">
    <property type="component" value="Chromosome"/>
</dbReference>
<accession>W8PNQ8</accession>
<dbReference type="OrthoDB" id="374537at2157"/>
<dbReference type="KEGG" id="tnu:BD01_2088"/>
<gene>
    <name evidence="2" type="ORF">BD01_2088</name>
</gene>
<evidence type="ECO:0000313" key="3">
    <source>
        <dbReference type="Proteomes" id="UP000019434"/>
    </source>
</evidence>
<sequence length="134" mass="15108">MVTVKKTRRKELRASVLGVVVGLVLLVFLLFLEIPSTAFYILVGSFVIGPLLGRAIWGTPVLRIENDGRVCEISAHDGLKKVIILEDKYTSREIWVEEPVETTVCGVPVKFYHNPAWFGTVLIVEVEGRRYRLP</sequence>
<evidence type="ECO:0000313" key="2">
    <source>
        <dbReference type="EMBL" id="AHL23684.1"/>
    </source>
</evidence>
<dbReference type="EMBL" id="CP007264">
    <property type="protein sequence ID" value="AHL23684.1"/>
    <property type="molecule type" value="Genomic_DNA"/>
</dbReference>
<dbReference type="GeneID" id="24957855"/>
<dbReference type="AlphaFoldDB" id="W8PNQ8"/>
<feature type="transmembrane region" description="Helical" evidence="1">
    <location>
        <begin position="38"/>
        <end position="57"/>
    </location>
</feature>
<keyword evidence="1" id="KW-0472">Membrane</keyword>
<evidence type="ECO:0000256" key="1">
    <source>
        <dbReference type="SAM" id="Phobius"/>
    </source>
</evidence>
<name>W8PNQ8_9EURY</name>
<dbReference type="HOGENOM" id="CLU_1891546_0_0_2"/>
<reference evidence="2 3" key="1">
    <citation type="submission" date="2014-02" db="EMBL/GenBank/DDBJ databases">
        <title>Genome Sequence of an Hyperthermophilic Archaeon, Thermococcus nautili 30-1, producing viral vesicles.</title>
        <authorList>
            <person name="Oberto J."/>
            <person name="Gaudin M."/>
            <person name="Cossu M."/>
            <person name="Gorlas A."/>
            <person name="Slesarev A."/>
            <person name="Marguet E."/>
            <person name="Forterre P."/>
        </authorList>
    </citation>
    <scope>NUCLEOTIDE SEQUENCE [LARGE SCALE GENOMIC DNA]</scope>
    <source>
        <strain evidence="2 3">30-1</strain>
    </source>
</reference>
<keyword evidence="3" id="KW-1185">Reference proteome</keyword>
<protein>
    <submittedName>
        <fullName evidence="2">Uncharacterized protein</fullName>
    </submittedName>
</protein>
<organism evidence="2 3">
    <name type="scientific">Thermococcus nautili</name>
    <dbReference type="NCBI Taxonomy" id="195522"/>
    <lineage>
        <taxon>Archaea</taxon>
        <taxon>Methanobacteriati</taxon>
        <taxon>Methanobacteriota</taxon>
        <taxon>Thermococci</taxon>
        <taxon>Thermococcales</taxon>
        <taxon>Thermococcaceae</taxon>
        <taxon>Thermococcus</taxon>
    </lineage>
</organism>
<keyword evidence="1" id="KW-0812">Transmembrane</keyword>
<dbReference type="STRING" id="195522.BD01_2088"/>
<dbReference type="RefSeq" id="WP_042692675.1">
    <property type="nucleotide sequence ID" value="NZ_CP007264.1"/>
</dbReference>
<keyword evidence="1" id="KW-1133">Transmembrane helix</keyword>
<proteinExistence type="predicted"/>
<feature type="transmembrane region" description="Helical" evidence="1">
    <location>
        <begin position="12"/>
        <end position="32"/>
    </location>
</feature>